<name>A0ABV2QYE9_9HYPH</name>
<proteinExistence type="predicted"/>
<gene>
    <name evidence="2" type="ORF">ABIE08_001948</name>
</gene>
<sequence length="46" mass="5550">MFNRPPRPHERVQVRRPPAGGERRQHHDSFEIEQFWLAAPLRSCEK</sequence>
<evidence type="ECO:0000313" key="3">
    <source>
        <dbReference type="Proteomes" id="UP001549321"/>
    </source>
</evidence>
<dbReference type="Proteomes" id="UP001549321">
    <property type="component" value="Unassembled WGS sequence"/>
</dbReference>
<comment type="caution">
    <text evidence="2">The sequence shown here is derived from an EMBL/GenBank/DDBJ whole genome shotgun (WGS) entry which is preliminary data.</text>
</comment>
<evidence type="ECO:0000313" key="2">
    <source>
        <dbReference type="EMBL" id="MET4634035.1"/>
    </source>
</evidence>
<dbReference type="EMBL" id="JBEPSM010000001">
    <property type="protein sequence ID" value="MET4634035.1"/>
    <property type="molecule type" value="Genomic_DNA"/>
</dbReference>
<protein>
    <submittedName>
        <fullName evidence="2">Uncharacterized protein</fullName>
    </submittedName>
</protein>
<evidence type="ECO:0000256" key="1">
    <source>
        <dbReference type="SAM" id="MobiDB-lite"/>
    </source>
</evidence>
<feature type="region of interest" description="Disordered" evidence="1">
    <location>
        <begin position="1"/>
        <end position="28"/>
    </location>
</feature>
<reference evidence="2 3" key="1">
    <citation type="submission" date="2024-06" db="EMBL/GenBank/DDBJ databases">
        <title>Sorghum-associated microbial communities from plants grown in Nebraska, USA.</title>
        <authorList>
            <person name="Schachtman D."/>
        </authorList>
    </citation>
    <scope>NUCLEOTIDE SEQUENCE [LARGE SCALE GENOMIC DNA]</scope>
    <source>
        <strain evidence="2 3">3207</strain>
    </source>
</reference>
<keyword evidence="3" id="KW-1185">Reference proteome</keyword>
<accession>A0ABV2QYE9</accession>
<organism evidence="2 3">
    <name type="scientific">Kaistia defluvii</name>
    <dbReference type="NCBI Taxonomy" id="410841"/>
    <lineage>
        <taxon>Bacteria</taxon>
        <taxon>Pseudomonadati</taxon>
        <taxon>Pseudomonadota</taxon>
        <taxon>Alphaproteobacteria</taxon>
        <taxon>Hyphomicrobiales</taxon>
        <taxon>Kaistiaceae</taxon>
        <taxon>Kaistia</taxon>
    </lineage>
</organism>